<dbReference type="AlphaFoldDB" id="A0A1E5IS30"/>
<dbReference type="Proteomes" id="UP000095230">
    <property type="component" value="Unassembled WGS sequence"/>
</dbReference>
<evidence type="ECO:0000313" key="3">
    <source>
        <dbReference type="Proteomes" id="UP000095230"/>
    </source>
</evidence>
<proteinExistence type="predicted"/>
<comment type="caution">
    <text evidence="2">The sequence shown here is derived from an EMBL/GenBank/DDBJ whole genome shotgun (WGS) entry which is preliminary data.</text>
</comment>
<dbReference type="SUPFAM" id="SSF56954">
    <property type="entry name" value="Outer membrane efflux proteins (OEP)"/>
    <property type="match status" value="1"/>
</dbReference>
<evidence type="ECO:0000313" key="2">
    <source>
        <dbReference type="EMBL" id="OEG73326.1"/>
    </source>
</evidence>
<evidence type="ECO:0000256" key="1">
    <source>
        <dbReference type="SAM" id="SignalP"/>
    </source>
</evidence>
<accession>A0A1E5IS30</accession>
<dbReference type="OrthoDB" id="5801460at2"/>
<reference evidence="2 3" key="1">
    <citation type="submission" date="2016-07" db="EMBL/GenBank/DDBJ databases">
        <title>Whole-genome of two Shewanella species isolated from a digestive organ of sea cucumber Apostichopus japonicus Selenka 1867.</title>
        <authorList>
            <person name="Hong H.-H."/>
            <person name="Choi H."/>
            <person name="Cheon S."/>
            <person name="Oh J.-S."/>
            <person name="Lee H.-G."/>
            <person name="Park C."/>
        </authorList>
    </citation>
    <scope>NUCLEOTIDE SEQUENCE [LARGE SCALE GENOMIC DNA]</scope>
    <source>
        <strain evidence="2 3">CSB03KR</strain>
    </source>
</reference>
<protein>
    <submittedName>
        <fullName evidence="2">Transporter</fullName>
    </submittedName>
</protein>
<organism evidence="2 3">
    <name type="scientific">Shewanella colwelliana</name>
    <name type="common">Alteromonas colwelliana</name>
    <dbReference type="NCBI Taxonomy" id="23"/>
    <lineage>
        <taxon>Bacteria</taxon>
        <taxon>Pseudomonadati</taxon>
        <taxon>Pseudomonadota</taxon>
        <taxon>Gammaproteobacteria</taxon>
        <taxon>Alteromonadales</taxon>
        <taxon>Shewanellaceae</taxon>
        <taxon>Shewanella</taxon>
    </lineage>
</organism>
<sequence>MKRSIIATLMLGYFCSASVYAQSISIPSTIDNSMAYSSLAQQSANSEAFALWLQPLIRQFNQLPEVKALQAKASQAQLLIQAADKAIYNPELGINYQNATEDTYSLDISQTIDWGDKRGVAMRKAQLEAEVLLSQTTLMRSQMLADVVMALVEQAQQNKILEFQQQQLDVAKQQFEIAKQQLASGAISQAELQLIQLDLASRAAEYALVEQAAINADAKVLMLFGTTTLPFNDFIEVLNVEVAAEVSPELPALKSAYQQVMMAKLAAKQVKADTSANPTISLSAEREGEENKLGVGLSIPIQIRNNYSETLAMASNDIAIAEQRYLASERVITEQQKLFYLSLPRLQQRYQEWRELVLTSGAGVADALGQQWQAGDISTSNYLQSKRQLASSYLAGMSLESALYQSWLDWMGQSGQLENYFLQQLAQQANDQSVRANVTSTNGNSINAASINQIR</sequence>
<dbReference type="EMBL" id="MCBT01000043">
    <property type="protein sequence ID" value="OEG73326.1"/>
    <property type="molecule type" value="Genomic_DNA"/>
</dbReference>
<keyword evidence="1" id="KW-0732">Signal</keyword>
<feature type="chain" id="PRO_5009179198" evidence="1">
    <location>
        <begin position="22"/>
        <end position="455"/>
    </location>
</feature>
<feature type="signal peptide" evidence="1">
    <location>
        <begin position="1"/>
        <end position="21"/>
    </location>
</feature>
<gene>
    <name evidence="2" type="ORF">BEL05_13750</name>
</gene>
<dbReference type="Gene3D" id="1.20.1600.10">
    <property type="entry name" value="Outer membrane efflux proteins (OEP)"/>
    <property type="match status" value="1"/>
</dbReference>
<dbReference type="RefSeq" id="WP_069671500.1">
    <property type="nucleotide sequence ID" value="NZ_MCBT01000043.1"/>
</dbReference>
<dbReference type="STRING" id="23.BEL05_13750"/>
<name>A0A1E5IS30_SHECO</name>
<dbReference type="GO" id="GO:0015562">
    <property type="term" value="F:efflux transmembrane transporter activity"/>
    <property type="evidence" value="ECO:0007669"/>
    <property type="project" value="InterPro"/>
</dbReference>